<dbReference type="Gene3D" id="3.20.20.70">
    <property type="entry name" value="Aldolase class I"/>
    <property type="match status" value="1"/>
</dbReference>
<accession>A0A8T0F0K9</accession>
<dbReference type="Pfam" id="PF03102">
    <property type="entry name" value="NeuB"/>
    <property type="match status" value="1"/>
</dbReference>
<protein>
    <submittedName>
        <fullName evidence="2">Sialic acid synthase like protein</fullName>
    </submittedName>
</protein>
<proteinExistence type="predicted"/>
<reference evidence="2" key="1">
    <citation type="journal article" date="2020" name="bioRxiv">
        <title>Chromosome-level reference genome of the European wasp spider Argiope bruennichi: a resource for studies on range expansion and evolutionary adaptation.</title>
        <authorList>
            <person name="Sheffer M.M."/>
            <person name="Hoppe A."/>
            <person name="Krehenwinkel H."/>
            <person name="Uhl G."/>
            <person name="Kuss A.W."/>
            <person name="Jensen L."/>
            <person name="Jensen C."/>
            <person name="Gillespie R.G."/>
            <person name="Hoff K.J."/>
            <person name="Prost S."/>
        </authorList>
    </citation>
    <scope>NUCLEOTIDE SEQUENCE</scope>
</reference>
<dbReference type="InterPro" id="IPR013132">
    <property type="entry name" value="PseI/NeuA/B-like_N"/>
</dbReference>
<dbReference type="PANTHER" id="PTHR42966:SF1">
    <property type="entry name" value="SIALIC ACID SYNTHASE"/>
    <property type="match status" value="1"/>
</dbReference>
<reference evidence="2" key="2">
    <citation type="submission" date="2020-06" db="EMBL/GenBank/DDBJ databases">
        <authorList>
            <person name="Sheffer M."/>
        </authorList>
    </citation>
    <scope>NUCLEOTIDE SEQUENCE</scope>
</reference>
<dbReference type="GO" id="GO:0016051">
    <property type="term" value="P:carbohydrate biosynthetic process"/>
    <property type="evidence" value="ECO:0007669"/>
    <property type="project" value="InterPro"/>
</dbReference>
<keyword evidence="3" id="KW-1185">Reference proteome</keyword>
<feature type="domain" description="PseI/NeuA/B-like" evidence="1">
    <location>
        <begin position="70"/>
        <end position="131"/>
    </location>
</feature>
<organism evidence="2 3">
    <name type="scientific">Argiope bruennichi</name>
    <name type="common">Wasp spider</name>
    <name type="synonym">Aranea bruennichi</name>
    <dbReference type="NCBI Taxonomy" id="94029"/>
    <lineage>
        <taxon>Eukaryota</taxon>
        <taxon>Metazoa</taxon>
        <taxon>Ecdysozoa</taxon>
        <taxon>Arthropoda</taxon>
        <taxon>Chelicerata</taxon>
        <taxon>Arachnida</taxon>
        <taxon>Araneae</taxon>
        <taxon>Araneomorphae</taxon>
        <taxon>Entelegynae</taxon>
        <taxon>Araneoidea</taxon>
        <taxon>Araneidae</taxon>
        <taxon>Argiope</taxon>
    </lineage>
</organism>
<dbReference type="PANTHER" id="PTHR42966">
    <property type="entry name" value="N-ACETYLNEURAMINATE SYNTHASE"/>
    <property type="match status" value="1"/>
</dbReference>
<dbReference type="GO" id="GO:0047444">
    <property type="term" value="F:N-acylneuraminate-9-phosphate synthase activity"/>
    <property type="evidence" value="ECO:0007669"/>
    <property type="project" value="TreeGrafter"/>
</dbReference>
<dbReference type="Proteomes" id="UP000807504">
    <property type="component" value="Unassembled WGS sequence"/>
</dbReference>
<evidence type="ECO:0000313" key="2">
    <source>
        <dbReference type="EMBL" id="KAF8784627.1"/>
    </source>
</evidence>
<dbReference type="EMBL" id="JABXBU010000030">
    <property type="protein sequence ID" value="KAF8784627.1"/>
    <property type="molecule type" value="Genomic_DNA"/>
</dbReference>
<dbReference type="SUPFAM" id="SSF51569">
    <property type="entry name" value="Aldolase"/>
    <property type="match status" value="1"/>
</dbReference>
<evidence type="ECO:0000259" key="1">
    <source>
        <dbReference type="Pfam" id="PF03102"/>
    </source>
</evidence>
<gene>
    <name evidence="2" type="ORF">HNY73_010278</name>
</gene>
<comment type="caution">
    <text evidence="2">The sequence shown here is derived from an EMBL/GenBank/DDBJ whole genome shotgun (WGS) entry which is preliminary data.</text>
</comment>
<sequence length="165" mass="18640">MTLNTLNRKEVKKLSLPDVSRKKTDKREESEDTVEFEIAPGVFVGGNRPVFIIAEIGQNHQGSYLKARRLIRIAADCGVHCVKFQKSDIRSRFTEEALNRPYQNEHSFGATYGEHRRVLELSNENFVKLKQPTNPPPGAVFGGLFWSEEGFIEESVAAFCGLVQK</sequence>
<dbReference type="InterPro" id="IPR051690">
    <property type="entry name" value="PseI-like"/>
</dbReference>
<name>A0A8T0F0K9_ARGBR</name>
<evidence type="ECO:0000313" key="3">
    <source>
        <dbReference type="Proteomes" id="UP000807504"/>
    </source>
</evidence>
<dbReference type="AlphaFoldDB" id="A0A8T0F0K9"/>
<dbReference type="InterPro" id="IPR013785">
    <property type="entry name" value="Aldolase_TIM"/>
</dbReference>